<evidence type="ECO:0000313" key="1">
    <source>
        <dbReference type="Proteomes" id="UP000079169"/>
    </source>
</evidence>
<dbReference type="GeneID" id="103504878"/>
<reference evidence="2" key="1">
    <citation type="submission" date="2025-08" db="UniProtKB">
        <authorList>
            <consortium name="RefSeq"/>
        </authorList>
    </citation>
    <scope>IDENTIFICATION</scope>
</reference>
<evidence type="ECO:0000313" key="2">
    <source>
        <dbReference type="RefSeq" id="XP_026676123.1"/>
    </source>
</evidence>
<sequence length="94" mass="11010">MLVGTMSLLVNTLFYSIRDVAELCERSIETVLVLVYILESVYLKLNLTKFLRIADFFEAVCIYHTKNQVVVAYKQRENYLVKYMSIAMILVYID</sequence>
<proteinExistence type="predicted"/>
<dbReference type="Proteomes" id="UP000079169">
    <property type="component" value="Unplaced"/>
</dbReference>
<protein>
    <submittedName>
        <fullName evidence="2">Uncharacterized protein LOC103504878 isoform X2</fullName>
    </submittedName>
</protein>
<gene>
    <name evidence="2" type="primary">LOC103504878</name>
</gene>
<dbReference type="AlphaFoldDB" id="A0A3Q0IN88"/>
<keyword evidence="1" id="KW-1185">Reference proteome</keyword>
<organism evidence="1 2">
    <name type="scientific">Diaphorina citri</name>
    <name type="common">Asian citrus psyllid</name>
    <dbReference type="NCBI Taxonomy" id="121845"/>
    <lineage>
        <taxon>Eukaryota</taxon>
        <taxon>Metazoa</taxon>
        <taxon>Ecdysozoa</taxon>
        <taxon>Arthropoda</taxon>
        <taxon>Hexapoda</taxon>
        <taxon>Insecta</taxon>
        <taxon>Pterygota</taxon>
        <taxon>Neoptera</taxon>
        <taxon>Paraneoptera</taxon>
        <taxon>Hemiptera</taxon>
        <taxon>Sternorrhyncha</taxon>
        <taxon>Psylloidea</taxon>
        <taxon>Psyllidae</taxon>
        <taxon>Diaphorininae</taxon>
        <taxon>Diaphorina</taxon>
    </lineage>
</organism>
<accession>A0A3Q0IN88</accession>
<name>A0A3Q0IN88_DIACI</name>
<dbReference type="RefSeq" id="XP_026676123.1">
    <property type="nucleotide sequence ID" value="XM_026820322.1"/>
</dbReference>